<sequence>MARPRGKKRTAAQAAAVDESSKQEAAVKEPAARGRPKRVKAAPKPKEETEYFPERRNLEDLWLSAFPVGTEWENIDKIKEFNWNFENLEKTLEEGGDLYGKTVYVFGSTEPQLLDVNGESKIVLIPVVIAVDSPVPPSDKIGINSVQRENEEIVPMKAMKMAWVPYVPLEDRLSRIDSLKTKIFTLGCTQRRTALKHLKTERVKKFDYCMPYYMPLNPPEEEDDTVVNIIYPLEPPIVCDFDWEMDDYEDFADEKVKDEVLPEDEKEKFKEFVKERVRERKRELKQAKEARKKAIDDMDPKTREAFENIKFYKFYPVKTPDTPDVSNVKAKYINRYYRHAHYLIGKKRTPAHTAADESRKPETAAEEPATRGRGKRVKAPPKPKAETEYFAEKRNLSLYFQEDLWLSAFPVGTEKALEEGGELYGRTVYLFGSTEPQQLNVNGELKIVLIPVVVVVDCPLPPSDKMGINSVQRENEEIVPMKMMKMDWVPYVPLEDRLSRVDSLKTKIFTLVCTQRRSALKHLKIERVKKFDYCMPYYTPLQPSEDENDTTIEFLYPLERPILVDYDWEMDDYEDYADEKVKRGLPEDEKEKFKEFLKEKVRERKRELKQAKETAKKAIDEMDTVTKEAFENLKIYKFYPMKTPDTPDLSVWKANYINRYYPKAHYLLSLHWPLGTHNKSPDRLRRRRRQYAVLMWAHEQTPHPRDAPTLRHVSLRFTASPSIPQVAAARAGDCGGIQQPHPPVIAGVGSKASATLLPTPMEMDAVLQAADAKDWAYKGEGAANLILSYTGTSPSMLGKVLRVKKILKDKSQPALNCMVFSSHEQLLWGHIPELVESVKQDCLNQAYSVHVMSKHLGVNHVDGGVCVGVSRDFLELVEKNVLNSRPAWRVNASSIDNTANVALLIADHSLFSGNSKGSSCIAVEIKAKCGFLPSSEYISKENCIKKQITRYKMHQHLKFHKGEISKISGYNPLDLFSGSKERICMAIKAFFSTPQNNFRIFANGSLVFGGMGGGADSVHPDEADKCLEDLSKVSGLELSDFVELLSEAIFKSGVLRKLLAAQKLDDHDIEGAIHLYYNIISQPCLVCENTTDAELLRKYTLLHSLSLDKSVKIVRDFLISATAKDCSLMISFRPRDSVRTDSEYDSIFLESVKQSYDYKAYFIDLDVKPLDKMEHYFKLDQKIVNFYTRNGEVGQSTKGTLLRSQVS</sequence>
<gene>
    <name evidence="3" type="ORF">EJB05_40002</name>
</gene>
<evidence type="ECO:0000256" key="2">
    <source>
        <dbReference type="SAM" id="MobiDB-lite"/>
    </source>
</evidence>
<feature type="compositionally biased region" description="Basic and acidic residues" evidence="2">
    <location>
        <begin position="354"/>
        <end position="363"/>
    </location>
</feature>
<dbReference type="Gene3D" id="6.10.250.2770">
    <property type="match status" value="1"/>
</dbReference>
<keyword evidence="1" id="KW-0175">Coiled coil</keyword>
<dbReference type="Gene3D" id="3.30.200.110">
    <property type="entry name" value="Inositol-pentakisphosphate 2-kinase, N-lobe"/>
    <property type="match status" value="1"/>
</dbReference>
<organism evidence="3 4">
    <name type="scientific">Eragrostis curvula</name>
    <name type="common">weeping love grass</name>
    <dbReference type="NCBI Taxonomy" id="38414"/>
    <lineage>
        <taxon>Eukaryota</taxon>
        <taxon>Viridiplantae</taxon>
        <taxon>Streptophyta</taxon>
        <taxon>Embryophyta</taxon>
        <taxon>Tracheophyta</taxon>
        <taxon>Spermatophyta</taxon>
        <taxon>Magnoliopsida</taxon>
        <taxon>Liliopsida</taxon>
        <taxon>Poales</taxon>
        <taxon>Poaceae</taxon>
        <taxon>PACMAD clade</taxon>
        <taxon>Chloridoideae</taxon>
        <taxon>Eragrostideae</taxon>
        <taxon>Eragrostidinae</taxon>
        <taxon>Eragrostis</taxon>
    </lineage>
</organism>
<dbReference type="GO" id="GO:0005524">
    <property type="term" value="F:ATP binding"/>
    <property type="evidence" value="ECO:0007669"/>
    <property type="project" value="InterPro"/>
</dbReference>
<evidence type="ECO:0000256" key="1">
    <source>
        <dbReference type="SAM" id="Coils"/>
    </source>
</evidence>
<reference evidence="3 4" key="1">
    <citation type="journal article" date="2019" name="Sci. Rep.">
        <title>A high-quality genome of Eragrostis curvula grass provides insights into Poaceae evolution and supports new strategies to enhance forage quality.</title>
        <authorList>
            <person name="Carballo J."/>
            <person name="Santos B.A.C.M."/>
            <person name="Zappacosta D."/>
            <person name="Garbus I."/>
            <person name="Selva J.P."/>
            <person name="Gallo C.A."/>
            <person name="Diaz A."/>
            <person name="Albertini E."/>
            <person name="Caccamo M."/>
            <person name="Echenique V."/>
        </authorList>
    </citation>
    <scope>NUCLEOTIDE SEQUENCE [LARGE SCALE GENOMIC DNA]</scope>
    <source>
        <strain evidence="4">cv. Victoria</strain>
        <tissue evidence="3">Leaf</tissue>
    </source>
</reference>
<feature type="coiled-coil region" evidence="1">
    <location>
        <begin position="270"/>
        <end position="297"/>
    </location>
</feature>
<accession>A0A5J9TZX9</accession>
<dbReference type="GO" id="GO:0035299">
    <property type="term" value="F:inositol-1,3,4,5,6-pentakisphosphate 2-kinase activity"/>
    <property type="evidence" value="ECO:0007669"/>
    <property type="project" value="InterPro"/>
</dbReference>
<dbReference type="PANTHER" id="PTHR33704:SF1">
    <property type="entry name" value="PROTEIN HEAT INTOLERANT 4-RELATED"/>
    <property type="match status" value="1"/>
</dbReference>
<dbReference type="Gramene" id="TVU16438">
    <property type="protein sequence ID" value="TVU16438"/>
    <property type="gene ID" value="EJB05_40002"/>
</dbReference>
<dbReference type="AlphaFoldDB" id="A0A5J9TZX9"/>
<evidence type="ECO:0000313" key="4">
    <source>
        <dbReference type="Proteomes" id="UP000324897"/>
    </source>
</evidence>
<dbReference type="EMBL" id="RWGY01000031">
    <property type="protein sequence ID" value="TVU16438.1"/>
    <property type="molecule type" value="Genomic_DNA"/>
</dbReference>
<feature type="region of interest" description="Disordered" evidence="2">
    <location>
        <begin position="1"/>
        <end position="51"/>
    </location>
</feature>
<protein>
    <submittedName>
        <fullName evidence="3">Uncharacterized protein</fullName>
    </submittedName>
</protein>
<dbReference type="OrthoDB" id="272370at2759"/>
<dbReference type="Pfam" id="PF06090">
    <property type="entry name" value="Ins_P5_2-kin"/>
    <property type="match status" value="1"/>
</dbReference>
<dbReference type="PANTHER" id="PTHR33704">
    <property type="entry name" value="PROTEIN HEAT INTOLERANT 4-RELATED"/>
    <property type="match status" value="1"/>
</dbReference>
<dbReference type="InterPro" id="IPR043001">
    <property type="entry name" value="IP5_2-K_N_lobe"/>
</dbReference>
<proteinExistence type="predicted"/>
<dbReference type="GO" id="GO:1900034">
    <property type="term" value="P:regulation of cellular response to heat"/>
    <property type="evidence" value="ECO:0007669"/>
    <property type="project" value="InterPro"/>
</dbReference>
<feature type="compositionally biased region" description="Basic residues" evidence="2">
    <location>
        <begin position="1"/>
        <end position="10"/>
    </location>
</feature>
<feature type="compositionally biased region" description="Basic and acidic residues" evidence="2">
    <location>
        <begin position="19"/>
        <end position="32"/>
    </location>
</feature>
<dbReference type="Proteomes" id="UP000324897">
    <property type="component" value="Unassembled WGS sequence"/>
</dbReference>
<feature type="region of interest" description="Disordered" evidence="2">
    <location>
        <begin position="349"/>
        <end position="386"/>
    </location>
</feature>
<evidence type="ECO:0000313" key="3">
    <source>
        <dbReference type="EMBL" id="TVU16438.1"/>
    </source>
</evidence>
<feature type="compositionally biased region" description="Basic residues" evidence="2">
    <location>
        <begin position="372"/>
        <end position="381"/>
    </location>
</feature>
<name>A0A5J9TZX9_9POAL</name>
<feature type="compositionally biased region" description="Basic residues" evidence="2">
    <location>
        <begin position="34"/>
        <end position="43"/>
    </location>
</feature>
<keyword evidence="4" id="KW-1185">Reference proteome</keyword>
<feature type="coiled-coil region" evidence="1">
    <location>
        <begin position="594"/>
        <end position="628"/>
    </location>
</feature>
<comment type="caution">
    <text evidence="3">The sequence shown here is derived from an EMBL/GenBank/DDBJ whole genome shotgun (WGS) entry which is preliminary data.</text>
</comment>
<dbReference type="InterPro" id="IPR009286">
    <property type="entry name" value="Ins_P5_2-kin"/>
</dbReference>
<dbReference type="InterPro" id="IPR039313">
    <property type="entry name" value="HIT4"/>
</dbReference>